<name>A0A914WM24_9BILA</name>
<feature type="region of interest" description="Disordered" evidence="1">
    <location>
        <begin position="104"/>
        <end position="149"/>
    </location>
</feature>
<dbReference type="WBParaSite" id="PSAMB.scaffold425size54062.g5761.t1">
    <property type="protein sequence ID" value="PSAMB.scaffold425size54062.g5761.t1"/>
    <property type="gene ID" value="PSAMB.scaffold425size54062.g5761"/>
</dbReference>
<accession>A0A914WM24</accession>
<sequence>MAEVGLPLAVILSTLLLVVGLAAALIDIESYGWGLYLILVAVVGFIIIAAFCLVGTEQQTQPTIAKQVWSTTRQTIRRYTPMLPRSPLAMAELDPAAATVKMDRHSSQSLMSSTTLSVAKVAGRPSDQTESQSPIEFDDGEDERGVHYV</sequence>
<dbReference type="Proteomes" id="UP000887566">
    <property type="component" value="Unplaced"/>
</dbReference>
<proteinExistence type="predicted"/>
<feature type="compositionally biased region" description="Low complexity" evidence="1">
    <location>
        <begin position="107"/>
        <end position="117"/>
    </location>
</feature>
<reference evidence="4" key="1">
    <citation type="submission" date="2022-11" db="UniProtKB">
        <authorList>
            <consortium name="WormBaseParasite"/>
        </authorList>
    </citation>
    <scope>IDENTIFICATION</scope>
</reference>
<keyword evidence="3" id="KW-1185">Reference proteome</keyword>
<evidence type="ECO:0000313" key="4">
    <source>
        <dbReference type="WBParaSite" id="PSAMB.scaffold425size54062.g5761.t1"/>
    </source>
</evidence>
<protein>
    <submittedName>
        <fullName evidence="4">Uncharacterized protein</fullName>
    </submittedName>
</protein>
<feature type="transmembrane region" description="Helical" evidence="2">
    <location>
        <begin position="34"/>
        <end position="56"/>
    </location>
</feature>
<dbReference type="AlphaFoldDB" id="A0A914WM24"/>
<keyword evidence="2" id="KW-0472">Membrane</keyword>
<evidence type="ECO:0000256" key="2">
    <source>
        <dbReference type="SAM" id="Phobius"/>
    </source>
</evidence>
<keyword evidence="2" id="KW-0812">Transmembrane</keyword>
<keyword evidence="2" id="KW-1133">Transmembrane helix</keyword>
<organism evidence="3 4">
    <name type="scientific">Plectus sambesii</name>
    <dbReference type="NCBI Taxonomy" id="2011161"/>
    <lineage>
        <taxon>Eukaryota</taxon>
        <taxon>Metazoa</taxon>
        <taxon>Ecdysozoa</taxon>
        <taxon>Nematoda</taxon>
        <taxon>Chromadorea</taxon>
        <taxon>Plectida</taxon>
        <taxon>Plectina</taxon>
        <taxon>Plectoidea</taxon>
        <taxon>Plectidae</taxon>
        <taxon>Plectus</taxon>
    </lineage>
</organism>
<evidence type="ECO:0000313" key="3">
    <source>
        <dbReference type="Proteomes" id="UP000887566"/>
    </source>
</evidence>
<evidence type="ECO:0000256" key="1">
    <source>
        <dbReference type="SAM" id="MobiDB-lite"/>
    </source>
</evidence>